<dbReference type="RefSeq" id="WP_116207053.1">
    <property type="nucleotide sequence ID" value="NZ_QUNR01000001.1"/>
</dbReference>
<dbReference type="OrthoDB" id="4760165at2"/>
<organism evidence="1 2">
    <name type="scientific">Paraperlucidibaca baekdonensis</name>
    <dbReference type="NCBI Taxonomy" id="748120"/>
    <lineage>
        <taxon>Bacteria</taxon>
        <taxon>Pseudomonadati</taxon>
        <taxon>Pseudomonadota</taxon>
        <taxon>Gammaproteobacteria</taxon>
        <taxon>Moraxellales</taxon>
        <taxon>Moraxellaceae</taxon>
        <taxon>Paraperlucidibaca</taxon>
    </lineage>
</organism>
<dbReference type="EMBL" id="QUNR01000001">
    <property type="protein sequence ID" value="REH39971.1"/>
    <property type="molecule type" value="Genomic_DNA"/>
</dbReference>
<protein>
    <recommendedName>
        <fullName evidence="3">Metal-dependent hydrolase</fullName>
    </recommendedName>
</protein>
<proteinExistence type="predicted"/>
<evidence type="ECO:0000313" key="1">
    <source>
        <dbReference type="EMBL" id="REH39971.1"/>
    </source>
</evidence>
<accession>A0A3E0H8C2</accession>
<dbReference type="Pfam" id="PF10118">
    <property type="entry name" value="Metal_hydrol"/>
    <property type="match status" value="1"/>
</dbReference>
<dbReference type="PIRSF" id="PIRSF007580">
    <property type="entry name" value="UCP07580"/>
    <property type="match status" value="1"/>
</dbReference>
<evidence type="ECO:0008006" key="3">
    <source>
        <dbReference type="Google" id="ProtNLM"/>
    </source>
</evidence>
<keyword evidence="2" id="KW-1185">Reference proteome</keyword>
<dbReference type="InterPro" id="IPR016516">
    <property type="entry name" value="UCP07580"/>
</dbReference>
<name>A0A3E0H8C2_9GAMM</name>
<dbReference type="PANTHER" id="PTHR39456:SF1">
    <property type="entry name" value="METAL-DEPENDENT HYDROLASE"/>
    <property type="match status" value="1"/>
</dbReference>
<dbReference type="PANTHER" id="PTHR39456">
    <property type="entry name" value="METAL-DEPENDENT HYDROLASE"/>
    <property type="match status" value="1"/>
</dbReference>
<comment type="caution">
    <text evidence="1">The sequence shown here is derived from an EMBL/GenBank/DDBJ whole genome shotgun (WGS) entry which is preliminary data.</text>
</comment>
<sequence length="275" mass="32002">MTSQAKILNLVNRPTPRRMDYVFDDSIPMDWFGGSPFKSMLLTALSATFPEGERFFVDSVRHYQKHVNPDLAKQVSGFIGQEAHHGREHTAFNEFMGRKGLPMAEIDAFVKKGLTFMRGKLSPERQLAMTCALEHFTAVLAELALENPEFFAPMDDRVKALWYWHAIEESEHKAVAFDVFQEQVGSYWIRSSQMVINTVEFAFFSSYHTYQLLKARGIQRDWKMHREGLKELFVKPGWLRKMGKAYLSYYKPSFHPWQRDTTAAMNHWKAVYGIE</sequence>
<reference evidence="1 2" key="1">
    <citation type="submission" date="2018-08" db="EMBL/GenBank/DDBJ databases">
        <title>Genomic Encyclopedia of Type Strains, Phase IV (KMG-IV): sequencing the most valuable type-strain genomes for metagenomic binning, comparative biology and taxonomic classification.</title>
        <authorList>
            <person name="Goeker M."/>
        </authorList>
    </citation>
    <scope>NUCLEOTIDE SEQUENCE [LARGE SCALE GENOMIC DNA]</scope>
    <source>
        <strain evidence="1 2">DSM 26022</strain>
    </source>
</reference>
<dbReference type="AlphaFoldDB" id="A0A3E0H8C2"/>
<dbReference type="Proteomes" id="UP000256774">
    <property type="component" value="Unassembled WGS sequence"/>
</dbReference>
<evidence type="ECO:0000313" key="2">
    <source>
        <dbReference type="Proteomes" id="UP000256774"/>
    </source>
</evidence>
<gene>
    <name evidence="1" type="ORF">DFR26_0166</name>
</gene>